<dbReference type="Proteomes" id="UP000827721">
    <property type="component" value="Unassembled WGS sequence"/>
</dbReference>
<gene>
    <name evidence="1" type="ORF">JRO89_XS08G0114200</name>
</gene>
<name>A0ABQ8HPB2_9ROSI</name>
<evidence type="ECO:0000313" key="2">
    <source>
        <dbReference type="Proteomes" id="UP000827721"/>
    </source>
</evidence>
<proteinExistence type="predicted"/>
<comment type="caution">
    <text evidence="1">The sequence shown here is derived from an EMBL/GenBank/DDBJ whole genome shotgun (WGS) entry which is preliminary data.</text>
</comment>
<keyword evidence="2" id="KW-1185">Reference proteome</keyword>
<organism evidence="1 2">
    <name type="scientific">Xanthoceras sorbifolium</name>
    <dbReference type="NCBI Taxonomy" id="99658"/>
    <lineage>
        <taxon>Eukaryota</taxon>
        <taxon>Viridiplantae</taxon>
        <taxon>Streptophyta</taxon>
        <taxon>Embryophyta</taxon>
        <taxon>Tracheophyta</taxon>
        <taxon>Spermatophyta</taxon>
        <taxon>Magnoliopsida</taxon>
        <taxon>eudicotyledons</taxon>
        <taxon>Gunneridae</taxon>
        <taxon>Pentapetalae</taxon>
        <taxon>rosids</taxon>
        <taxon>malvids</taxon>
        <taxon>Sapindales</taxon>
        <taxon>Sapindaceae</taxon>
        <taxon>Xanthoceroideae</taxon>
        <taxon>Xanthoceras</taxon>
    </lineage>
</organism>
<evidence type="ECO:0000313" key="1">
    <source>
        <dbReference type="EMBL" id="KAH7566197.1"/>
    </source>
</evidence>
<dbReference type="InterPro" id="IPR004320">
    <property type="entry name" value="BPS1_pln"/>
</dbReference>
<dbReference type="EMBL" id="JAFEMO010000008">
    <property type="protein sequence ID" value="KAH7566197.1"/>
    <property type="molecule type" value="Genomic_DNA"/>
</dbReference>
<reference evidence="1 2" key="1">
    <citation type="submission" date="2021-02" db="EMBL/GenBank/DDBJ databases">
        <title>Plant Genome Project.</title>
        <authorList>
            <person name="Zhang R.-G."/>
        </authorList>
    </citation>
    <scope>NUCLEOTIDE SEQUENCE [LARGE SCALE GENOMIC DNA]</scope>
    <source>
        <tissue evidence="1">Leaves</tissue>
    </source>
</reference>
<sequence length="96" mass="10680">MPVLNTKARGWSLIRKLIPTATVTSQEIFNEAGSVDIALYFLYGQIRKSDAKISVQIARRRLETLDVRIKDLETGWDFTYAAADAGNVVTCEESTA</sequence>
<dbReference type="Pfam" id="PF03087">
    <property type="entry name" value="BPS1"/>
    <property type="match status" value="1"/>
</dbReference>
<accession>A0ABQ8HPB2</accession>
<protein>
    <submittedName>
        <fullName evidence="1">Uncharacterized protein</fullName>
    </submittedName>
</protein>